<name>A0ABS6MAE2_9GAMM</name>
<comment type="cofactor">
    <cofactor evidence="4">
        <name>Mg(2+)</name>
        <dbReference type="ChEBI" id="CHEBI:18420"/>
    </cofactor>
</comment>
<dbReference type="EC" id="2.7.7.89" evidence="4"/>
<evidence type="ECO:0000313" key="8">
    <source>
        <dbReference type="Proteomes" id="UP000755551"/>
    </source>
</evidence>
<dbReference type="RefSeq" id="WP_217334680.1">
    <property type="nucleotide sequence ID" value="NZ_JAHQZT010000008.1"/>
</dbReference>
<dbReference type="HAMAP" id="MF_00802">
    <property type="entry name" value="GlnE"/>
    <property type="match status" value="1"/>
</dbReference>
<protein>
    <recommendedName>
        <fullName evidence="4">Bifunctional glutamine synthetase adenylyltransferase/adenylyl-removing enzyme</fullName>
    </recommendedName>
    <alternativeName>
        <fullName evidence="4">ATP:glutamine synthetase adenylyltransferase</fullName>
    </alternativeName>
    <alternativeName>
        <fullName evidence="4">ATase</fullName>
    </alternativeName>
    <domain>
        <recommendedName>
            <fullName evidence="4">Glutamine synthetase adenylyl-L-tyrosine phosphorylase</fullName>
            <ecNumber evidence="4">2.7.7.89</ecNumber>
        </recommendedName>
        <alternativeName>
            <fullName evidence="4">Adenylyl removase</fullName>
            <shortName evidence="4">AR</shortName>
            <shortName evidence="4">AT-N</shortName>
        </alternativeName>
    </domain>
    <domain>
        <recommendedName>
            <fullName evidence="4">Glutamine synthetase adenylyl transferase</fullName>
            <ecNumber evidence="4">2.7.7.42</ecNumber>
        </recommendedName>
        <alternativeName>
            <fullName evidence="4">Adenylyl transferase</fullName>
            <shortName evidence="4">AT</shortName>
            <shortName evidence="4">AT-C</shortName>
        </alternativeName>
    </domain>
</protein>
<dbReference type="PANTHER" id="PTHR30621:SF0">
    <property type="entry name" value="BIFUNCTIONAL GLUTAMINE SYNTHETASE ADENYLYLTRANSFERASE_ADENYLYL-REMOVING ENZYME"/>
    <property type="match status" value="1"/>
</dbReference>
<keyword evidence="4" id="KW-0511">Multifunctional enzyme</keyword>
<gene>
    <name evidence="4 7" type="primary">glnE</name>
    <name evidence="7" type="ORF">KTN04_07895</name>
</gene>
<evidence type="ECO:0000256" key="3">
    <source>
        <dbReference type="ARBA" id="ARBA00022840"/>
    </source>
</evidence>
<dbReference type="Pfam" id="PF03710">
    <property type="entry name" value="GlnE"/>
    <property type="match status" value="2"/>
</dbReference>
<sequence length="973" mass="110517">MHQTQHVDTSVPAALQPLLEHHREQVQPALDRLATMPDWLSPQLTRALVGSDYLADQLQRHPDWLAALIDSGDLQQAYTDGCYAERLQARLAAVDDEQVLHRELRLFRQREMVRLIWRDLNRLADMRGTTAELSRLADACIDCTLEWLYRRACQRWGVPHSRPDANGQRHPQRMVVLGMGKLGAHELNLSSDIDLMFTFPANGETDGERKNLDNQDFFIRLGQKLIQALDNLTVDGFVFRVDMRLRPFGSAGPLACSFAAMESYYQDQGRDWERYAMIKARVVAGDHVAGDELLQQLRPFVYRKYIDFSAFESLRDMKTMINREVRRKGLEQNVKLGAGGIREVEFIAQAFQLIRGGRDRELQQRELLNILPQLPDKVGMPEAAVTELTEAYTLLRNVEHGIQAIADKQTQELPEDDQGRARLAFAQGFADWPALQAALEQARAAVSHHFADVIAPAEGEEMQDDDLRTEWLALWQGMMDDDNALDFLREQGYAEPVVALKALQDLKGLRTVQMLQKVALERLEAVLPPLLELAGQSDNPETTLERVLVLVQAVLRRSAYLVLLAENPAALKQLVRLCSASSWFAEQLAKQPVLLDELIDPRTLYTPPNQDELRTELRQQLLRIPEDDIEQLMETLRYFKHAHMLRVAASDITGVLPLMRVSDYLTWLAETVLEAVLEIAWRDLTEKHGTPQKTPGVPCDPDFIIVGYGKVGGIELSYGSDLDLVFLHDADANLETDGGRPIANAVFFNRLGQRIIHILNTFTPSGILYEVDMRLRPSGNSGLLVSSLNAFRDYQHKDAWTWEHQALVRARVVAGSPALAERFRAVRQEILARPRDENELKAQVVEMRTKMREHLGSKPVEDAPAVFNLKQDRGGIVDIEFMVQYLVLRHAQERPGMMRWTDNIRILASIEHEGLLASDEVELLREAYKGYRAAGHRQTLQNRSSVLDEAAMREYREDVSAIWQRLLEPGTAD</sequence>
<keyword evidence="8" id="KW-1185">Reference proteome</keyword>
<evidence type="ECO:0000256" key="4">
    <source>
        <dbReference type="HAMAP-Rule" id="MF_00802"/>
    </source>
</evidence>
<organism evidence="7 8">
    <name type="scientific">Marinobacterium weihaiense</name>
    <dbReference type="NCBI Taxonomy" id="2851016"/>
    <lineage>
        <taxon>Bacteria</taxon>
        <taxon>Pseudomonadati</taxon>
        <taxon>Pseudomonadota</taxon>
        <taxon>Gammaproteobacteria</taxon>
        <taxon>Oceanospirillales</taxon>
        <taxon>Oceanospirillaceae</taxon>
        <taxon>Marinobacterium</taxon>
    </lineage>
</organism>
<feature type="region of interest" description="Adenylyl removase" evidence="4">
    <location>
        <begin position="1"/>
        <end position="457"/>
    </location>
</feature>
<dbReference type="InterPro" id="IPR005190">
    <property type="entry name" value="GlnE_rpt_dom"/>
</dbReference>
<keyword evidence="4 7" id="KW-0548">Nucleotidyltransferase</keyword>
<dbReference type="InterPro" id="IPR013546">
    <property type="entry name" value="PII_UdlTrfase/GS_AdlTrfase"/>
</dbReference>
<keyword evidence="1 4" id="KW-0808">Transferase</keyword>
<dbReference type="Pfam" id="PF08335">
    <property type="entry name" value="GlnD_UR_UTase"/>
    <property type="match status" value="2"/>
</dbReference>
<comment type="similarity">
    <text evidence="4">Belongs to the GlnE family.</text>
</comment>
<feature type="domain" description="Glutamate-ammonia ligase adenylyltransferase repeated" evidence="5">
    <location>
        <begin position="43"/>
        <end position="293"/>
    </location>
</feature>
<accession>A0ABS6MAE2</accession>
<feature type="domain" description="Glutamate-ammonia ligase adenylyltransferase repeated" evidence="5">
    <location>
        <begin position="571"/>
        <end position="824"/>
    </location>
</feature>
<comment type="caution">
    <text evidence="7">The sequence shown here is derived from an EMBL/GenBank/DDBJ whole genome shotgun (WGS) entry which is preliminary data.</text>
</comment>
<keyword evidence="2 4" id="KW-0547">Nucleotide-binding</keyword>
<dbReference type="EMBL" id="JAHQZT010000008">
    <property type="protein sequence ID" value="MBV0933256.1"/>
    <property type="molecule type" value="Genomic_DNA"/>
</dbReference>
<proteinExistence type="inferred from homology"/>
<dbReference type="NCBIfam" id="NF008292">
    <property type="entry name" value="PRK11072.1"/>
    <property type="match status" value="1"/>
</dbReference>
<comment type="function">
    <text evidence="4">Involved in the regulation of glutamine synthetase GlnA, a key enzyme in the process to assimilate ammonia. When cellular nitrogen levels are high, the C-terminal adenylyl transferase (AT) inactivates GlnA by covalent transfer of an adenylyl group from ATP to specific tyrosine residue of GlnA, thus reducing its activity. Conversely, when nitrogen levels are low, the N-terminal adenylyl removase (AR) activates GlnA by removing the adenylyl group by phosphorolysis, increasing its activity. The regulatory region of GlnE binds the signal transduction protein PII (GlnB) which indicates the nitrogen status of the cell.</text>
</comment>
<dbReference type="GO" id="GO:0047388">
    <property type="term" value="F:[glutamine synthetase]-adenylyl-L-tyrosine phosphorylase activity"/>
    <property type="evidence" value="ECO:0007669"/>
    <property type="project" value="UniProtKB-EC"/>
</dbReference>
<keyword evidence="4" id="KW-0460">Magnesium</keyword>
<evidence type="ECO:0000256" key="1">
    <source>
        <dbReference type="ARBA" id="ARBA00022679"/>
    </source>
</evidence>
<evidence type="ECO:0000259" key="5">
    <source>
        <dbReference type="Pfam" id="PF03710"/>
    </source>
</evidence>
<feature type="domain" description="PII-uridylyltransferase/Glutamine-synthetase adenylyltransferase" evidence="6">
    <location>
        <begin position="847"/>
        <end position="937"/>
    </location>
</feature>
<feature type="region of interest" description="Adenylyl transferase" evidence="4">
    <location>
        <begin position="468"/>
        <end position="973"/>
    </location>
</feature>
<dbReference type="Proteomes" id="UP000755551">
    <property type="component" value="Unassembled WGS sequence"/>
</dbReference>
<evidence type="ECO:0000313" key="7">
    <source>
        <dbReference type="EMBL" id="MBV0933256.1"/>
    </source>
</evidence>
<evidence type="ECO:0000259" key="6">
    <source>
        <dbReference type="Pfam" id="PF08335"/>
    </source>
</evidence>
<dbReference type="CDD" id="cd05401">
    <property type="entry name" value="NT_GlnE_GlnD_like"/>
    <property type="match status" value="2"/>
</dbReference>
<comment type="catalytic activity">
    <reaction evidence="4">
        <text>[glutamine synthetase]-O(4)-(5'-adenylyl)-L-tyrosine + phosphate = [glutamine synthetase]-L-tyrosine + ADP</text>
        <dbReference type="Rhea" id="RHEA:43716"/>
        <dbReference type="Rhea" id="RHEA-COMP:10660"/>
        <dbReference type="Rhea" id="RHEA-COMP:10661"/>
        <dbReference type="ChEBI" id="CHEBI:43474"/>
        <dbReference type="ChEBI" id="CHEBI:46858"/>
        <dbReference type="ChEBI" id="CHEBI:83624"/>
        <dbReference type="ChEBI" id="CHEBI:456216"/>
        <dbReference type="EC" id="2.7.7.89"/>
    </reaction>
</comment>
<dbReference type="PANTHER" id="PTHR30621">
    <property type="entry name" value="GLUTAMINE SYNTHETASE ADENYLYLTRANSFERASE"/>
    <property type="match status" value="1"/>
</dbReference>
<keyword evidence="3 4" id="KW-0067">ATP-binding</keyword>
<dbReference type="EC" id="2.7.7.42" evidence="4"/>
<comment type="catalytic activity">
    <reaction evidence="4">
        <text>[glutamine synthetase]-L-tyrosine + ATP = [glutamine synthetase]-O(4)-(5'-adenylyl)-L-tyrosine + diphosphate</text>
        <dbReference type="Rhea" id="RHEA:18589"/>
        <dbReference type="Rhea" id="RHEA-COMP:10660"/>
        <dbReference type="Rhea" id="RHEA-COMP:10661"/>
        <dbReference type="ChEBI" id="CHEBI:30616"/>
        <dbReference type="ChEBI" id="CHEBI:33019"/>
        <dbReference type="ChEBI" id="CHEBI:46858"/>
        <dbReference type="ChEBI" id="CHEBI:83624"/>
        <dbReference type="EC" id="2.7.7.42"/>
    </reaction>
</comment>
<keyword evidence="7" id="KW-0436">Ligase</keyword>
<feature type="domain" description="PII-uridylyltransferase/Glutamine-synthetase adenylyltransferase" evidence="6">
    <location>
        <begin position="315"/>
        <end position="453"/>
    </location>
</feature>
<dbReference type="InterPro" id="IPR023057">
    <property type="entry name" value="GlnE"/>
</dbReference>
<reference evidence="7 8" key="1">
    <citation type="submission" date="2021-06" db="EMBL/GenBank/DDBJ databases">
        <title>Bacterium isolated from marine sediment.</title>
        <authorList>
            <person name="Zhu K.-L."/>
            <person name="Du Z.-J."/>
            <person name="Liang Q.-Y."/>
        </authorList>
    </citation>
    <scope>NUCLEOTIDE SEQUENCE [LARGE SCALE GENOMIC DNA]</scope>
    <source>
        <strain evidence="7 8">A346</strain>
    </source>
</reference>
<evidence type="ECO:0000256" key="2">
    <source>
        <dbReference type="ARBA" id="ARBA00022741"/>
    </source>
</evidence>
<dbReference type="GO" id="GO:0008882">
    <property type="term" value="F:[glutamate-ammonia-ligase] adenylyltransferase activity"/>
    <property type="evidence" value="ECO:0007669"/>
    <property type="project" value="UniProtKB-EC"/>
</dbReference>
<dbReference type="GO" id="GO:0016874">
    <property type="term" value="F:ligase activity"/>
    <property type="evidence" value="ECO:0007669"/>
    <property type="project" value="UniProtKB-KW"/>
</dbReference>